<evidence type="ECO:0000313" key="2">
    <source>
        <dbReference type="Proteomes" id="UP001359559"/>
    </source>
</evidence>
<protein>
    <submittedName>
        <fullName evidence="1">Uncharacterized protein</fullName>
    </submittedName>
</protein>
<dbReference type="EMBL" id="JAYKXN010000006">
    <property type="protein sequence ID" value="KAK7277598.1"/>
    <property type="molecule type" value="Genomic_DNA"/>
</dbReference>
<dbReference type="AlphaFoldDB" id="A0AAN9IE69"/>
<name>A0AAN9IE69_CLITE</name>
<sequence>MTAVHRCASLIFHGHVLLLRSPHTPRTTRTFHPTGSTTRFFTLRFTKASLRDITAVARLNTNPLLREEEEQGEEIVHQALLDPYSSVSISPRSVGVKLRTPVGSRVPRIFLDFSDLAEVESESSYLNSVVAVEKVVRESSPR</sequence>
<evidence type="ECO:0000313" key="1">
    <source>
        <dbReference type="EMBL" id="KAK7277598.1"/>
    </source>
</evidence>
<reference evidence="1 2" key="1">
    <citation type="submission" date="2024-01" db="EMBL/GenBank/DDBJ databases">
        <title>The genomes of 5 underutilized Papilionoideae crops provide insights into root nodulation and disease resistance.</title>
        <authorList>
            <person name="Yuan L."/>
        </authorList>
    </citation>
    <scope>NUCLEOTIDE SEQUENCE [LARGE SCALE GENOMIC DNA]</scope>
    <source>
        <strain evidence="1">LY-2023</strain>
        <tissue evidence="1">Leaf</tissue>
    </source>
</reference>
<keyword evidence="2" id="KW-1185">Reference proteome</keyword>
<comment type="caution">
    <text evidence="1">The sequence shown here is derived from an EMBL/GenBank/DDBJ whole genome shotgun (WGS) entry which is preliminary data.</text>
</comment>
<organism evidence="1 2">
    <name type="scientific">Clitoria ternatea</name>
    <name type="common">Butterfly pea</name>
    <dbReference type="NCBI Taxonomy" id="43366"/>
    <lineage>
        <taxon>Eukaryota</taxon>
        <taxon>Viridiplantae</taxon>
        <taxon>Streptophyta</taxon>
        <taxon>Embryophyta</taxon>
        <taxon>Tracheophyta</taxon>
        <taxon>Spermatophyta</taxon>
        <taxon>Magnoliopsida</taxon>
        <taxon>eudicotyledons</taxon>
        <taxon>Gunneridae</taxon>
        <taxon>Pentapetalae</taxon>
        <taxon>rosids</taxon>
        <taxon>fabids</taxon>
        <taxon>Fabales</taxon>
        <taxon>Fabaceae</taxon>
        <taxon>Papilionoideae</taxon>
        <taxon>50 kb inversion clade</taxon>
        <taxon>NPAAA clade</taxon>
        <taxon>indigoferoid/millettioid clade</taxon>
        <taxon>Phaseoleae</taxon>
        <taxon>Clitoria</taxon>
    </lineage>
</organism>
<proteinExistence type="predicted"/>
<accession>A0AAN9IE69</accession>
<gene>
    <name evidence="1" type="ORF">RJT34_22613</name>
</gene>
<dbReference type="Proteomes" id="UP001359559">
    <property type="component" value="Unassembled WGS sequence"/>
</dbReference>